<name>A0AAV4K3Z9_9DEIO</name>
<feature type="transmembrane region" description="Helical" evidence="1">
    <location>
        <begin position="145"/>
        <end position="165"/>
    </location>
</feature>
<keyword evidence="5" id="KW-1185">Reference proteome</keyword>
<dbReference type="InterPro" id="IPR029787">
    <property type="entry name" value="Nucleotide_cyclase"/>
</dbReference>
<dbReference type="Gene3D" id="3.30.70.270">
    <property type="match status" value="1"/>
</dbReference>
<evidence type="ECO:0000256" key="1">
    <source>
        <dbReference type="SAM" id="Phobius"/>
    </source>
</evidence>
<dbReference type="PANTHER" id="PTHR45138">
    <property type="entry name" value="REGULATORY COMPONENTS OF SENSORY TRANSDUCTION SYSTEM"/>
    <property type="match status" value="1"/>
</dbReference>
<dbReference type="EMBL" id="BMMA01000013">
    <property type="protein sequence ID" value="GGI82822.1"/>
    <property type="molecule type" value="Genomic_DNA"/>
</dbReference>
<dbReference type="NCBIfam" id="TIGR00254">
    <property type="entry name" value="GGDEF"/>
    <property type="match status" value="1"/>
</dbReference>
<dbReference type="GeneID" id="59166005"/>
<evidence type="ECO:0000313" key="6">
    <source>
        <dbReference type="Proteomes" id="UP000652720"/>
    </source>
</evidence>
<keyword evidence="1" id="KW-0472">Membrane</keyword>
<evidence type="ECO:0000313" key="3">
    <source>
        <dbReference type="EMBL" id="GGI82822.1"/>
    </source>
</evidence>
<evidence type="ECO:0000313" key="4">
    <source>
        <dbReference type="EMBL" id="GGP29503.1"/>
    </source>
</evidence>
<dbReference type="PROSITE" id="PS50887">
    <property type="entry name" value="GGDEF"/>
    <property type="match status" value="1"/>
</dbReference>
<feature type="transmembrane region" description="Helical" evidence="1">
    <location>
        <begin position="44"/>
        <end position="63"/>
    </location>
</feature>
<keyword evidence="1" id="KW-0812">Transmembrane</keyword>
<dbReference type="PANTHER" id="PTHR45138:SF24">
    <property type="entry name" value="DIGUANYLATE CYCLASE DGCC-RELATED"/>
    <property type="match status" value="1"/>
</dbReference>
<feature type="domain" description="GGDEF" evidence="2">
    <location>
        <begin position="220"/>
        <end position="349"/>
    </location>
</feature>
<proteinExistence type="predicted"/>
<dbReference type="AlphaFoldDB" id="A0AAV4K3Z9"/>
<organism evidence="3 6">
    <name type="scientific">Deinococcus wulumuqiensis</name>
    <dbReference type="NCBI Taxonomy" id="980427"/>
    <lineage>
        <taxon>Bacteria</taxon>
        <taxon>Thermotogati</taxon>
        <taxon>Deinococcota</taxon>
        <taxon>Deinococci</taxon>
        <taxon>Deinococcales</taxon>
        <taxon>Deinococcaceae</taxon>
        <taxon>Deinococcus</taxon>
    </lineage>
</organism>
<dbReference type="Proteomes" id="UP000652720">
    <property type="component" value="Unassembled WGS sequence"/>
</dbReference>
<dbReference type="InterPro" id="IPR043128">
    <property type="entry name" value="Rev_trsase/Diguanyl_cyclase"/>
</dbReference>
<dbReference type="RefSeq" id="WP_081608258.1">
    <property type="nucleotide sequence ID" value="NZ_BMLZ01000011.1"/>
</dbReference>
<dbReference type="GO" id="GO:0005886">
    <property type="term" value="C:plasma membrane"/>
    <property type="evidence" value="ECO:0007669"/>
    <property type="project" value="TreeGrafter"/>
</dbReference>
<dbReference type="Pfam" id="PF00990">
    <property type="entry name" value="GGDEF"/>
    <property type="match status" value="1"/>
</dbReference>
<keyword evidence="1" id="KW-1133">Transmembrane helix</keyword>
<evidence type="ECO:0000259" key="2">
    <source>
        <dbReference type="PROSITE" id="PS50887"/>
    </source>
</evidence>
<feature type="transmembrane region" description="Helical" evidence="1">
    <location>
        <begin position="122"/>
        <end position="140"/>
    </location>
</feature>
<dbReference type="InterPro" id="IPR050469">
    <property type="entry name" value="Diguanylate_Cyclase"/>
</dbReference>
<gene>
    <name evidence="4" type="ORF">GCM10008021_11540</name>
    <name evidence="3" type="ORF">GCM10010914_16360</name>
</gene>
<dbReference type="GO" id="GO:0052621">
    <property type="term" value="F:diguanylate cyclase activity"/>
    <property type="evidence" value="ECO:0007669"/>
    <property type="project" value="TreeGrafter"/>
</dbReference>
<reference evidence="3" key="2">
    <citation type="journal article" date="2014" name="Int. J. Syst. Evol. Microbiol.">
        <title>Complete genome sequence of Corynebacterium casei LMG S-19264T (=DSM 44701T), isolated from a smear-ripened cheese.</title>
        <authorList>
            <consortium name="US DOE Joint Genome Institute (JGI-PGF)"/>
            <person name="Walter F."/>
            <person name="Albersmeier A."/>
            <person name="Kalinowski J."/>
            <person name="Ruckert C."/>
        </authorList>
    </citation>
    <scope>NUCLEOTIDE SEQUENCE</scope>
    <source>
        <strain evidence="3">CGMCC 1.8885</strain>
    </source>
</reference>
<reference evidence="5" key="3">
    <citation type="journal article" date="2019" name="Int. J. Syst. Evol. Microbiol.">
        <title>The Global Catalogue of Microorganisms (GCM) 10K type strain sequencing project: providing services to taxonomists for standard genome sequencing and annotation.</title>
        <authorList>
            <consortium name="The Broad Institute Genomics Platform"/>
            <consortium name="The Broad Institute Genome Sequencing Center for Infectious Disease"/>
            <person name="Wu L."/>
            <person name="Ma J."/>
        </authorList>
    </citation>
    <scope>NUCLEOTIDE SEQUENCE [LARGE SCALE GENOMIC DNA]</scope>
    <source>
        <strain evidence="5">CGMCC 1.8884</strain>
    </source>
</reference>
<dbReference type="GO" id="GO:1902201">
    <property type="term" value="P:negative regulation of bacterial-type flagellum-dependent cell motility"/>
    <property type="evidence" value="ECO:0007669"/>
    <property type="project" value="TreeGrafter"/>
</dbReference>
<dbReference type="CDD" id="cd01949">
    <property type="entry name" value="GGDEF"/>
    <property type="match status" value="1"/>
</dbReference>
<evidence type="ECO:0000313" key="5">
    <source>
        <dbReference type="Proteomes" id="UP000630135"/>
    </source>
</evidence>
<dbReference type="EMBL" id="BMLZ01000011">
    <property type="protein sequence ID" value="GGP29503.1"/>
    <property type="molecule type" value="Genomic_DNA"/>
</dbReference>
<reference evidence="4" key="1">
    <citation type="journal article" date="2014" name="Int. J. Syst. Evol. Microbiol.">
        <title>Complete genome of a new Firmicutes species belonging to the dominant human colonic microbiota ('Ruminococcus bicirculans') reveals two chromosomes and a selective capacity to utilize plant glucans.</title>
        <authorList>
            <consortium name="NISC Comparative Sequencing Program"/>
            <person name="Wegmann U."/>
            <person name="Louis P."/>
            <person name="Goesmann A."/>
            <person name="Henrissat B."/>
            <person name="Duncan S.H."/>
            <person name="Flint H.J."/>
        </authorList>
    </citation>
    <scope>NUCLEOTIDE SEQUENCE</scope>
    <source>
        <strain evidence="4">CGMCC 1.8884</strain>
    </source>
</reference>
<reference evidence="3" key="4">
    <citation type="submission" date="2023-08" db="EMBL/GenBank/DDBJ databases">
        <authorList>
            <person name="Sun Q."/>
            <person name="Zhou Y."/>
        </authorList>
    </citation>
    <scope>NUCLEOTIDE SEQUENCE</scope>
    <source>
        <strain evidence="4">CGMCC 1.8884</strain>
        <strain evidence="3">CGMCC 1.8885</strain>
    </source>
</reference>
<dbReference type="SUPFAM" id="SSF55073">
    <property type="entry name" value="Nucleotide cyclase"/>
    <property type="match status" value="1"/>
</dbReference>
<dbReference type="SMART" id="SM00267">
    <property type="entry name" value="GGDEF"/>
    <property type="match status" value="1"/>
</dbReference>
<comment type="caution">
    <text evidence="3">The sequence shown here is derived from an EMBL/GenBank/DDBJ whole genome shotgun (WGS) entry which is preliminary data.</text>
</comment>
<accession>A0AAV4K3Z9</accession>
<dbReference type="InterPro" id="IPR000160">
    <property type="entry name" value="GGDEF_dom"/>
</dbReference>
<sequence>MTPLRFPLPEARMRRRPGVYLALTLLTGVLQVLAALACMHDPPRLAAGVTGVALSAAMVGLSLRRPLPEDHIHRLAVTLALVWLLTEAALMVWHGGVLSPQQLTNAAITSALALTLLPPRQAVPIVAMVYGLLLVLVLTIPGSDLILLLMNMVLAGLMGFMSVYGRQVSVAQARSAWLQDLAFRDPLTGLANRHMADEELRALELAQGALAPEQSAGAVGDAALLILDLDDFKRINDSLGHARGDQALVHVARLIEGQLRPGDTAARWGGEEFLVILRGVSREQARAVGERMLQAVQNTPLPGFPHLTLSGGGAMLEEAPDHAALLDLADRRLYAAKHAGRARSVWSEDEVLATYALSHAPRSATRSRGP</sequence>
<dbReference type="Proteomes" id="UP000630135">
    <property type="component" value="Unassembled WGS sequence"/>
</dbReference>
<protein>
    <submittedName>
        <fullName evidence="3">GGDEF domain-containing protein</fullName>
    </submittedName>
</protein>
<dbReference type="GO" id="GO:0043709">
    <property type="term" value="P:cell adhesion involved in single-species biofilm formation"/>
    <property type="evidence" value="ECO:0007669"/>
    <property type="project" value="TreeGrafter"/>
</dbReference>
<feature type="transmembrane region" description="Helical" evidence="1">
    <location>
        <begin position="75"/>
        <end position="93"/>
    </location>
</feature>